<reference evidence="2 3" key="1">
    <citation type="submission" date="2012-10" db="EMBL/GenBank/DDBJ databases">
        <authorList>
            <person name="Harkins D.M."/>
            <person name="Durkin A.S."/>
            <person name="Brinkac L.M."/>
            <person name="Selengut J.D."/>
            <person name="Sanka R."/>
            <person name="DePew J."/>
            <person name="Purushe J."/>
            <person name="Peacock S.J."/>
            <person name="Thaipadungpanit J."/>
            <person name="Wuthiekanun V.W."/>
            <person name="Day N.P."/>
            <person name="Vinetz J.M."/>
            <person name="Sutton G.G."/>
            <person name="Nelson W.C."/>
            <person name="Fouts D.E."/>
        </authorList>
    </citation>
    <scope>NUCLEOTIDE SEQUENCE [LARGE SCALE GENOMIC DNA]</scope>
    <source>
        <strain evidence="2 3">H1</strain>
    </source>
</reference>
<evidence type="ECO:0000313" key="2">
    <source>
        <dbReference type="EMBL" id="EKO16923.1"/>
    </source>
</evidence>
<dbReference type="Proteomes" id="UP000006253">
    <property type="component" value="Unassembled WGS sequence"/>
</dbReference>
<keyword evidence="1" id="KW-0472">Membrane</keyword>
<evidence type="ECO:0000313" key="3">
    <source>
        <dbReference type="Proteomes" id="UP000006253"/>
    </source>
</evidence>
<evidence type="ECO:0000256" key="1">
    <source>
        <dbReference type="SAM" id="Phobius"/>
    </source>
</evidence>
<gene>
    <name evidence="2" type="ORF">LEP1GSC081_0336</name>
</gene>
<keyword evidence="1" id="KW-0812">Transmembrane</keyword>
<keyword evidence="1" id="KW-1133">Transmembrane helix</keyword>
<protein>
    <submittedName>
        <fullName evidence="2">Uncharacterized protein</fullName>
    </submittedName>
</protein>
<organism evidence="2 3">
    <name type="scientific">Leptospira kirschneri str. H1</name>
    <dbReference type="NCBI Taxonomy" id="1049966"/>
    <lineage>
        <taxon>Bacteria</taxon>
        <taxon>Pseudomonadati</taxon>
        <taxon>Spirochaetota</taxon>
        <taxon>Spirochaetia</taxon>
        <taxon>Leptospirales</taxon>
        <taxon>Leptospiraceae</taxon>
        <taxon>Leptospira</taxon>
    </lineage>
</organism>
<dbReference type="EMBL" id="AHMY02000018">
    <property type="protein sequence ID" value="EKO16923.1"/>
    <property type="molecule type" value="Genomic_DNA"/>
</dbReference>
<dbReference type="AlphaFoldDB" id="A0A0E2B6J6"/>
<sequence>MLFLLCVKIRSEISKRDLSRSLGFSTFLSISRLHCPNTFLIVLFLYVHVYFVLHESNVLV</sequence>
<accession>A0A0E2B6J6</accession>
<comment type="caution">
    <text evidence="2">The sequence shown here is derived from an EMBL/GenBank/DDBJ whole genome shotgun (WGS) entry which is preliminary data.</text>
</comment>
<proteinExistence type="predicted"/>
<feature type="transmembrane region" description="Helical" evidence="1">
    <location>
        <begin position="35"/>
        <end position="53"/>
    </location>
</feature>
<name>A0A0E2B6J6_9LEPT</name>